<evidence type="ECO:0000256" key="4">
    <source>
        <dbReference type="SAM" id="Phobius"/>
    </source>
</evidence>
<keyword evidence="6" id="KW-1185">Reference proteome</keyword>
<keyword evidence="4" id="KW-0472">Membrane</keyword>
<dbReference type="SUPFAM" id="SSF53335">
    <property type="entry name" value="S-adenosyl-L-methionine-dependent methyltransferases"/>
    <property type="match status" value="1"/>
</dbReference>
<reference evidence="5" key="2">
    <citation type="submission" date="2014-09" db="EMBL/GenBank/DDBJ databases">
        <title>Criblamydia sequanensis harbors a mega-plasmid encoding arsenite resistance.</title>
        <authorList>
            <person name="Bertelli C."/>
            <person name="Goesmann A."/>
            <person name="Greub G."/>
        </authorList>
    </citation>
    <scope>NUCLEOTIDE SEQUENCE [LARGE SCALE GENOMIC DNA]</scope>
    <source>
        <strain evidence="5">CRIB-18</strain>
    </source>
</reference>
<dbReference type="InterPro" id="IPR029063">
    <property type="entry name" value="SAM-dependent_MTases_sf"/>
</dbReference>
<keyword evidence="3" id="KW-0949">S-adenosyl-L-methionine</keyword>
<dbReference type="PANTHER" id="PTHR13610">
    <property type="entry name" value="METHYLTRANSFERASE DOMAIN-CONTAINING PROTEIN"/>
    <property type="match status" value="1"/>
</dbReference>
<protein>
    <submittedName>
        <fullName evidence="5">Conserved putative membrane protein</fullName>
    </submittedName>
</protein>
<accession>A0A090D271</accession>
<dbReference type="RefSeq" id="WP_053331905.1">
    <property type="nucleotide sequence ID" value="NZ_CCEJ010000007.1"/>
</dbReference>
<name>A0A090D271_9BACT</name>
<dbReference type="STRING" id="1437425.CSEC_1566"/>
<evidence type="ECO:0000313" key="5">
    <source>
        <dbReference type="EMBL" id="CDR34380.1"/>
    </source>
</evidence>
<sequence length="195" mass="22313">MKAFIIILFFISFFFILWVWVSVVFWSLRNGISPMPTSDKAKNKALALMSNETQGIVYDLGSGWGGMAIQIAKKLPHCQIIGFETSPVPFYTSLLWNKMERLANLKFVKKDFFHVNLSDASIVYCYLYPRAMQDLKAKFEEELKPGTIVISNTFSVPGWDPVQCLQLNDMYHTRIYAYVKSNSNVDALHAKPKPI</sequence>
<dbReference type="AlphaFoldDB" id="A0A090D271"/>
<dbReference type="Proteomes" id="UP000031552">
    <property type="component" value="Unassembled WGS sequence"/>
</dbReference>
<comment type="caution">
    <text evidence="5">The sequence shown here is derived from an EMBL/GenBank/DDBJ whole genome shotgun (WGS) entry which is preliminary data.</text>
</comment>
<evidence type="ECO:0000256" key="2">
    <source>
        <dbReference type="ARBA" id="ARBA00022679"/>
    </source>
</evidence>
<keyword evidence="1" id="KW-0489">Methyltransferase</keyword>
<keyword evidence="4" id="KW-0812">Transmembrane</keyword>
<dbReference type="GO" id="GO:0016279">
    <property type="term" value="F:protein-lysine N-methyltransferase activity"/>
    <property type="evidence" value="ECO:0007669"/>
    <property type="project" value="InterPro"/>
</dbReference>
<dbReference type="InterPro" id="IPR026170">
    <property type="entry name" value="FAM173A/B"/>
</dbReference>
<keyword evidence="4" id="KW-1133">Transmembrane helix</keyword>
<dbReference type="CDD" id="cd02440">
    <property type="entry name" value="AdoMet_MTases"/>
    <property type="match status" value="1"/>
</dbReference>
<proteinExistence type="predicted"/>
<dbReference type="PANTHER" id="PTHR13610:SF11">
    <property type="entry name" value="METHYLTRANSFERASE DOMAIN-CONTAINING PROTEIN"/>
    <property type="match status" value="1"/>
</dbReference>
<dbReference type="eggNOG" id="COG2890">
    <property type="taxonomic scope" value="Bacteria"/>
</dbReference>
<feature type="transmembrane region" description="Helical" evidence="4">
    <location>
        <begin position="6"/>
        <end position="28"/>
    </location>
</feature>
<dbReference type="GO" id="GO:0032259">
    <property type="term" value="P:methylation"/>
    <property type="evidence" value="ECO:0007669"/>
    <property type="project" value="UniProtKB-KW"/>
</dbReference>
<evidence type="ECO:0000256" key="3">
    <source>
        <dbReference type="ARBA" id="ARBA00022691"/>
    </source>
</evidence>
<evidence type="ECO:0000256" key="1">
    <source>
        <dbReference type="ARBA" id="ARBA00022603"/>
    </source>
</evidence>
<organism evidence="5 6">
    <name type="scientific">Candidatus Criblamydia sequanensis CRIB-18</name>
    <dbReference type="NCBI Taxonomy" id="1437425"/>
    <lineage>
        <taxon>Bacteria</taxon>
        <taxon>Pseudomonadati</taxon>
        <taxon>Chlamydiota</taxon>
        <taxon>Chlamydiia</taxon>
        <taxon>Parachlamydiales</taxon>
        <taxon>Candidatus Criblamydiaceae</taxon>
        <taxon>Candidatus Criblamydia</taxon>
    </lineage>
</organism>
<dbReference type="EMBL" id="CCEJ010000007">
    <property type="protein sequence ID" value="CDR34380.1"/>
    <property type="molecule type" value="Genomic_DNA"/>
</dbReference>
<keyword evidence="2" id="KW-0808">Transferase</keyword>
<gene>
    <name evidence="5" type="ORF">CSEC_1566</name>
</gene>
<reference evidence="5" key="1">
    <citation type="submission" date="2013-12" db="EMBL/GenBank/DDBJ databases">
        <authorList>
            <person name="Linke B."/>
        </authorList>
    </citation>
    <scope>NUCLEOTIDE SEQUENCE [LARGE SCALE GENOMIC DNA]</scope>
    <source>
        <strain evidence="5">CRIB-18</strain>
    </source>
</reference>
<dbReference type="Gene3D" id="3.40.50.150">
    <property type="entry name" value="Vaccinia Virus protein VP39"/>
    <property type="match status" value="1"/>
</dbReference>
<evidence type="ECO:0000313" key="6">
    <source>
        <dbReference type="Proteomes" id="UP000031552"/>
    </source>
</evidence>